<dbReference type="FunFam" id="3.40.50.300:FF:000127">
    <property type="entry name" value="Ribose import ATP-binding protein RbsA"/>
    <property type="match status" value="1"/>
</dbReference>
<comment type="subcellular location">
    <subcellularLocation>
        <location evidence="1">Cell membrane</location>
        <topology evidence="1">Peripheral membrane protein</topology>
    </subcellularLocation>
</comment>
<dbReference type="KEGG" id="span:AWL63_00210"/>
<dbReference type="AlphaFoldDB" id="A0A1B3Z5E3"/>
<dbReference type="RefSeq" id="WP_069203225.1">
    <property type="nucleotide sequence ID" value="NZ_CP014168.1"/>
</dbReference>
<evidence type="ECO:0000313" key="12">
    <source>
        <dbReference type="Proteomes" id="UP000094256"/>
    </source>
</evidence>
<dbReference type="PROSITE" id="PS00211">
    <property type="entry name" value="ABC_TRANSPORTER_1"/>
    <property type="match status" value="1"/>
</dbReference>
<dbReference type="STRING" id="1560345.AWL63_00210"/>
<keyword evidence="8" id="KW-1278">Translocase</keyword>
<dbReference type="GO" id="GO:0005524">
    <property type="term" value="F:ATP binding"/>
    <property type="evidence" value="ECO:0007669"/>
    <property type="project" value="UniProtKB-KW"/>
</dbReference>
<evidence type="ECO:0000256" key="6">
    <source>
        <dbReference type="ARBA" id="ARBA00022741"/>
    </source>
</evidence>
<dbReference type="SMART" id="SM00382">
    <property type="entry name" value="AAA"/>
    <property type="match status" value="2"/>
</dbReference>
<proteinExistence type="predicted"/>
<feature type="domain" description="ABC transporter" evidence="10">
    <location>
        <begin position="262"/>
        <end position="503"/>
    </location>
</feature>
<dbReference type="GO" id="GO:0005886">
    <property type="term" value="C:plasma membrane"/>
    <property type="evidence" value="ECO:0007669"/>
    <property type="project" value="UniProtKB-SubCell"/>
</dbReference>
<dbReference type="Proteomes" id="UP000094256">
    <property type="component" value="Chromosome"/>
</dbReference>
<feature type="domain" description="ABC transporter" evidence="10">
    <location>
        <begin position="9"/>
        <end position="244"/>
    </location>
</feature>
<dbReference type="CDD" id="cd03216">
    <property type="entry name" value="ABC_Carb_Monos_I"/>
    <property type="match status" value="1"/>
</dbReference>
<protein>
    <recommendedName>
        <fullName evidence="10">ABC transporter domain-containing protein</fullName>
    </recommendedName>
</protein>
<sequence>MSVPHAIALRAEGVVKSYGATRALRGVDFAVRAGAVNVLIGENGAGKSTLMRILAGVERPGAGRLLLGDTPVAFASVRDAARQGIGIVFQELNLCPNLSVVENIFLGDPLRRTGLIDRAAERARAQAVLTRLGATIDPDTQVGSLRIGQQQIVEIARALAEDARILILDEPTSALSGGEVTALFEVIGELKRAGVGIVYISHRLEELMQIGDYITVMRDGAVVASASAADVSVPWIVAQMLGDAAMPTARPASSTVPGAVVLEVEDATVRRPGGGTLVDGVSLKLHAGEIVAIYGLLGAGRTELFEYLCGARAGTGPVRLNGEAIDAMSLVKRIEKRLLLVPEDRQREGLFPNLKVGGNLSLSVLKRLAPNGLVSGAAELGAVDSMIGRLGIKARSGETPIGALSGGNQQKVVIGRCLMRGPAALLLDEPSRGIDIGARAEVFETMRTLSAEGVAIAFTTSDLLEALAVADRIVVMANGRVTADLPVAEADQGRLVSAANGISQHRAVPTPAMVPQAVH</sequence>
<keyword evidence="12" id="KW-1185">Reference proteome</keyword>
<keyword evidence="4" id="KW-0762">Sugar transport</keyword>
<evidence type="ECO:0000259" key="10">
    <source>
        <dbReference type="PROSITE" id="PS50893"/>
    </source>
</evidence>
<evidence type="ECO:0000256" key="8">
    <source>
        <dbReference type="ARBA" id="ARBA00022967"/>
    </source>
</evidence>
<dbReference type="PANTHER" id="PTHR43790:SF3">
    <property type="entry name" value="D-ALLOSE IMPORT ATP-BINDING PROTEIN ALSA-RELATED"/>
    <property type="match status" value="1"/>
</dbReference>
<dbReference type="Pfam" id="PF00005">
    <property type="entry name" value="ABC_tran"/>
    <property type="match status" value="2"/>
</dbReference>
<evidence type="ECO:0000313" key="11">
    <source>
        <dbReference type="EMBL" id="AOH82640.1"/>
    </source>
</evidence>
<dbReference type="OrthoDB" id="9805029at2"/>
<dbReference type="InterPro" id="IPR003439">
    <property type="entry name" value="ABC_transporter-like_ATP-bd"/>
</dbReference>
<dbReference type="CDD" id="cd03215">
    <property type="entry name" value="ABC_Carb_Monos_II"/>
    <property type="match status" value="1"/>
</dbReference>
<keyword evidence="7" id="KW-0067">ATP-binding</keyword>
<gene>
    <name evidence="11" type="ORF">AWL63_00210</name>
</gene>
<evidence type="ECO:0000256" key="2">
    <source>
        <dbReference type="ARBA" id="ARBA00022448"/>
    </source>
</evidence>
<organism evidence="11 12">
    <name type="scientific">Sphingomonas panacis</name>
    <dbReference type="NCBI Taxonomy" id="1560345"/>
    <lineage>
        <taxon>Bacteria</taxon>
        <taxon>Pseudomonadati</taxon>
        <taxon>Pseudomonadota</taxon>
        <taxon>Alphaproteobacteria</taxon>
        <taxon>Sphingomonadales</taxon>
        <taxon>Sphingomonadaceae</taxon>
        <taxon>Sphingomonas</taxon>
    </lineage>
</organism>
<dbReference type="InterPro" id="IPR050107">
    <property type="entry name" value="ABC_carbohydrate_import_ATPase"/>
</dbReference>
<keyword evidence="3" id="KW-1003">Cell membrane</keyword>
<accession>A0A1B3Z5E3</accession>
<dbReference type="Gene3D" id="3.40.50.300">
    <property type="entry name" value="P-loop containing nucleotide triphosphate hydrolases"/>
    <property type="match status" value="2"/>
</dbReference>
<dbReference type="PROSITE" id="PS50893">
    <property type="entry name" value="ABC_TRANSPORTER_2"/>
    <property type="match status" value="2"/>
</dbReference>
<dbReference type="PANTHER" id="PTHR43790">
    <property type="entry name" value="CARBOHYDRATE TRANSPORT ATP-BINDING PROTEIN MG119-RELATED"/>
    <property type="match status" value="1"/>
</dbReference>
<dbReference type="EMBL" id="CP014168">
    <property type="protein sequence ID" value="AOH82640.1"/>
    <property type="molecule type" value="Genomic_DNA"/>
</dbReference>
<reference evidence="11 12" key="1">
    <citation type="submission" date="2016-01" db="EMBL/GenBank/DDBJ databases">
        <title>Complete genome and mega plasmid sequence of Sphingomonas panacis DCY99 elicits systemic resistance in rice to Xanthomonas oryzae.</title>
        <authorList>
            <person name="Kim Y.J."/>
            <person name="Yang D.C."/>
            <person name="Sing P."/>
        </authorList>
    </citation>
    <scope>NUCLEOTIDE SEQUENCE [LARGE SCALE GENOMIC DNA]</scope>
    <source>
        <strain evidence="11 12">DCY99</strain>
    </source>
</reference>
<keyword evidence="6" id="KW-0547">Nucleotide-binding</keyword>
<evidence type="ECO:0000256" key="5">
    <source>
        <dbReference type="ARBA" id="ARBA00022737"/>
    </source>
</evidence>
<dbReference type="SUPFAM" id="SSF52540">
    <property type="entry name" value="P-loop containing nucleoside triphosphate hydrolases"/>
    <property type="match status" value="2"/>
</dbReference>
<keyword evidence="5" id="KW-0677">Repeat</keyword>
<evidence type="ECO:0000256" key="4">
    <source>
        <dbReference type="ARBA" id="ARBA00022597"/>
    </source>
</evidence>
<evidence type="ECO:0000256" key="3">
    <source>
        <dbReference type="ARBA" id="ARBA00022475"/>
    </source>
</evidence>
<evidence type="ECO:0000256" key="9">
    <source>
        <dbReference type="ARBA" id="ARBA00023136"/>
    </source>
</evidence>
<keyword evidence="9" id="KW-0472">Membrane</keyword>
<keyword evidence="2" id="KW-0813">Transport</keyword>
<evidence type="ECO:0000256" key="1">
    <source>
        <dbReference type="ARBA" id="ARBA00004202"/>
    </source>
</evidence>
<dbReference type="InterPro" id="IPR003593">
    <property type="entry name" value="AAA+_ATPase"/>
</dbReference>
<dbReference type="InterPro" id="IPR017871">
    <property type="entry name" value="ABC_transporter-like_CS"/>
</dbReference>
<dbReference type="GO" id="GO:0016887">
    <property type="term" value="F:ATP hydrolysis activity"/>
    <property type="evidence" value="ECO:0007669"/>
    <property type="project" value="InterPro"/>
</dbReference>
<name>A0A1B3Z5E3_9SPHN</name>
<dbReference type="InterPro" id="IPR027417">
    <property type="entry name" value="P-loop_NTPase"/>
</dbReference>
<evidence type="ECO:0000256" key="7">
    <source>
        <dbReference type="ARBA" id="ARBA00022840"/>
    </source>
</evidence>